<evidence type="ECO:0000256" key="1">
    <source>
        <dbReference type="SAM" id="MobiDB-lite"/>
    </source>
</evidence>
<feature type="compositionally biased region" description="Polar residues" evidence="1">
    <location>
        <begin position="28"/>
        <end position="39"/>
    </location>
</feature>
<reference evidence="2 3" key="1">
    <citation type="submission" date="2014-04" db="EMBL/GenBank/DDBJ databases">
        <authorList>
            <consortium name="DOE Joint Genome Institute"/>
            <person name="Kuo A."/>
            <person name="Kohler A."/>
            <person name="Nagy L.G."/>
            <person name="Floudas D."/>
            <person name="Copeland A."/>
            <person name="Barry K.W."/>
            <person name="Cichocki N."/>
            <person name="Veneault-Fourrey C."/>
            <person name="LaButti K."/>
            <person name="Lindquist E.A."/>
            <person name="Lipzen A."/>
            <person name="Lundell T."/>
            <person name="Morin E."/>
            <person name="Murat C."/>
            <person name="Sun H."/>
            <person name="Tunlid A."/>
            <person name="Henrissat B."/>
            <person name="Grigoriev I.V."/>
            <person name="Hibbett D.S."/>
            <person name="Martin F."/>
            <person name="Nordberg H.P."/>
            <person name="Cantor M.N."/>
            <person name="Hua S.X."/>
        </authorList>
    </citation>
    <scope>NUCLEOTIDE SEQUENCE [LARGE SCALE GENOMIC DNA]</scope>
    <source>
        <strain evidence="2 3">LaAM-08-1</strain>
    </source>
</reference>
<name>A0A0C9WN47_9AGAR</name>
<protein>
    <submittedName>
        <fullName evidence="2">Uncharacterized protein</fullName>
    </submittedName>
</protein>
<dbReference type="OrthoDB" id="10654039at2759"/>
<proteinExistence type="predicted"/>
<gene>
    <name evidence="2" type="ORF">K443DRAFT_14227</name>
</gene>
<dbReference type="Proteomes" id="UP000054477">
    <property type="component" value="Unassembled WGS sequence"/>
</dbReference>
<keyword evidence="3" id="KW-1185">Reference proteome</keyword>
<evidence type="ECO:0000313" key="3">
    <source>
        <dbReference type="Proteomes" id="UP000054477"/>
    </source>
</evidence>
<dbReference type="AlphaFoldDB" id="A0A0C9WN47"/>
<feature type="compositionally biased region" description="Basic and acidic residues" evidence="1">
    <location>
        <begin position="1"/>
        <end position="18"/>
    </location>
</feature>
<organism evidence="2 3">
    <name type="scientific">Laccaria amethystina LaAM-08-1</name>
    <dbReference type="NCBI Taxonomy" id="1095629"/>
    <lineage>
        <taxon>Eukaryota</taxon>
        <taxon>Fungi</taxon>
        <taxon>Dikarya</taxon>
        <taxon>Basidiomycota</taxon>
        <taxon>Agaricomycotina</taxon>
        <taxon>Agaricomycetes</taxon>
        <taxon>Agaricomycetidae</taxon>
        <taxon>Agaricales</taxon>
        <taxon>Agaricineae</taxon>
        <taxon>Hydnangiaceae</taxon>
        <taxon>Laccaria</taxon>
    </lineage>
</organism>
<sequence>RHATDSRRPTIPVRRPDVQEEDPPLSSVEHSSPPSTWDTTVVHHPEATEQSALQPPVFINLLSAPITTAFDHLPQDAQPPVIIDRTADGSHVPRSGDLPTSRQSDYFLGSAPAFLSERSSLTADSLNVLGATSNHTSNEEQPLTLAAGGVAGMEPEDEEALGDSPAEEPTMVKSQ</sequence>
<feature type="compositionally biased region" description="Polar residues" evidence="1">
    <location>
        <begin position="132"/>
        <end position="141"/>
    </location>
</feature>
<dbReference type="HOGENOM" id="CLU_1536134_0_0_1"/>
<feature type="non-terminal residue" evidence="2">
    <location>
        <position position="1"/>
    </location>
</feature>
<dbReference type="EMBL" id="KN838984">
    <property type="protein sequence ID" value="KIJ91630.1"/>
    <property type="molecule type" value="Genomic_DNA"/>
</dbReference>
<feature type="region of interest" description="Disordered" evidence="1">
    <location>
        <begin position="132"/>
        <end position="175"/>
    </location>
</feature>
<feature type="region of interest" description="Disordered" evidence="1">
    <location>
        <begin position="1"/>
        <end position="51"/>
    </location>
</feature>
<evidence type="ECO:0000313" key="2">
    <source>
        <dbReference type="EMBL" id="KIJ91630.1"/>
    </source>
</evidence>
<reference evidence="3" key="2">
    <citation type="submission" date="2015-01" db="EMBL/GenBank/DDBJ databases">
        <title>Evolutionary Origins and Diversification of the Mycorrhizal Mutualists.</title>
        <authorList>
            <consortium name="DOE Joint Genome Institute"/>
            <consortium name="Mycorrhizal Genomics Consortium"/>
            <person name="Kohler A."/>
            <person name="Kuo A."/>
            <person name="Nagy L.G."/>
            <person name="Floudas D."/>
            <person name="Copeland A."/>
            <person name="Barry K.W."/>
            <person name="Cichocki N."/>
            <person name="Veneault-Fourrey C."/>
            <person name="LaButti K."/>
            <person name="Lindquist E.A."/>
            <person name="Lipzen A."/>
            <person name="Lundell T."/>
            <person name="Morin E."/>
            <person name="Murat C."/>
            <person name="Riley R."/>
            <person name="Ohm R."/>
            <person name="Sun H."/>
            <person name="Tunlid A."/>
            <person name="Henrissat B."/>
            <person name="Grigoriev I.V."/>
            <person name="Hibbett D.S."/>
            <person name="Martin F."/>
        </authorList>
    </citation>
    <scope>NUCLEOTIDE SEQUENCE [LARGE SCALE GENOMIC DNA]</scope>
    <source>
        <strain evidence="3">LaAM-08-1</strain>
    </source>
</reference>
<accession>A0A0C9WN47</accession>